<feature type="compositionally biased region" description="Basic and acidic residues" evidence="1">
    <location>
        <begin position="1572"/>
        <end position="1584"/>
    </location>
</feature>
<comment type="caution">
    <text evidence="4">The sequence shown here is derived from an EMBL/GenBank/DDBJ whole genome shotgun (WGS) entry which is preliminary data.</text>
</comment>
<dbReference type="Gene3D" id="2.30.42.10">
    <property type="match status" value="1"/>
</dbReference>
<dbReference type="InterPro" id="IPR031847">
    <property type="entry name" value="PDLI1-4/Zasp-like_mid"/>
</dbReference>
<feature type="region of interest" description="Disordered" evidence="1">
    <location>
        <begin position="881"/>
        <end position="1282"/>
    </location>
</feature>
<feature type="compositionally biased region" description="Low complexity" evidence="1">
    <location>
        <begin position="1121"/>
        <end position="1133"/>
    </location>
</feature>
<feature type="region of interest" description="Disordered" evidence="1">
    <location>
        <begin position="399"/>
        <end position="425"/>
    </location>
</feature>
<feature type="region of interest" description="Disordered" evidence="1">
    <location>
        <begin position="751"/>
        <end position="770"/>
    </location>
</feature>
<keyword evidence="2" id="KW-0812">Transmembrane</keyword>
<evidence type="ECO:0000259" key="3">
    <source>
        <dbReference type="PROSITE" id="PS50106"/>
    </source>
</evidence>
<dbReference type="EMBL" id="CAHIKZ030000847">
    <property type="protein sequence ID" value="CAE1241643.1"/>
    <property type="molecule type" value="Genomic_DNA"/>
</dbReference>
<feature type="transmembrane region" description="Helical" evidence="2">
    <location>
        <begin position="1591"/>
        <end position="1611"/>
    </location>
</feature>
<evidence type="ECO:0000313" key="5">
    <source>
        <dbReference type="Proteomes" id="UP000597762"/>
    </source>
</evidence>
<keyword evidence="2" id="KW-0472">Membrane</keyword>
<feature type="compositionally biased region" description="Basic and acidic residues" evidence="1">
    <location>
        <begin position="905"/>
        <end position="917"/>
    </location>
</feature>
<dbReference type="Proteomes" id="UP000597762">
    <property type="component" value="Unassembled WGS sequence"/>
</dbReference>
<dbReference type="Pfam" id="PF00595">
    <property type="entry name" value="PDZ"/>
    <property type="match status" value="1"/>
</dbReference>
<feature type="compositionally biased region" description="Basic and acidic residues" evidence="1">
    <location>
        <begin position="975"/>
        <end position="987"/>
    </location>
</feature>
<dbReference type="OrthoDB" id="44841at2759"/>
<dbReference type="PROSITE" id="PS50106">
    <property type="entry name" value="PDZ"/>
    <property type="match status" value="1"/>
</dbReference>
<organism evidence="4 5">
    <name type="scientific">Acanthosepion pharaonis</name>
    <name type="common">Pharaoh cuttlefish</name>
    <name type="synonym">Sepia pharaonis</name>
    <dbReference type="NCBI Taxonomy" id="158019"/>
    <lineage>
        <taxon>Eukaryota</taxon>
        <taxon>Metazoa</taxon>
        <taxon>Spiralia</taxon>
        <taxon>Lophotrochozoa</taxon>
        <taxon>Mollusca</taxon>
        <taxon>Cephalopoda</taxon>
        <taxon>Coleoidea</taxon>
        <taxon>Decapodiformes</taxon>
        <taxon>Sepiida</taxon>
        <taxon>Sepiina</taxon>
        <taxon>Sepiidae</taxon>
        <taxon>Acanthosepion</taxon>
    </lineage>
</organism>
<feature type="compositionally biased region" description="Pro residues" evidence="1">
    <location>
        <begin position="335"/>
        <end position="363"/>
    </location>
</feature>
<feature type="compositionally biased region" description="Low complexity" evidence="1">
    <location>
        <begin position="1172"/>
        <end position="1198"/>
    </location>
</feature>
<name>A0A812BUH9_ACAPH</name>
<feature type="compositionally biased region" description="Low complexity" evidence="1">
    <location>
        <begin position="406"/>
        <end position="418"/>
    </location>
</feature>
<dbReference type="Pfam" id="PF15936">
    <property type="entry name" value="DUF4749"/>
    <property type="match status" value="1"/>
</dbReference>
<evidence type="ECO:0000256" key="2">
    <source>
        <dbReference type="SAM" id="Phobius"/>
    </source>
</evidence>
<feature type="region of interest" description="Disordered" evidence="1">
    <location>
        <begin position="318"/>
        <end position="364"/>
    </location>
</feature>
<dbReference type="SMART" id="SM00735">
    <property type="entry name" value="ZM"/>
    <property type="match status" value="1"/>
</dbReference>
<feature type="region of interest" description="Disordered" evidence="1">
    <location>
        <begin position="1401"/>
        <end position="1504"/>
    </location>
</feature>
<feature type="compositionally biased region" description="Basic and acidic residues" evidence="1">
    <location>
        <begin position="1547"/>
        <end position="1560"/>
    </location>
</feature>
<feature type="compositionally biased region" description="Low complexity" evidence="1">
    <location>
        <begin position="996"/>
        <end position="1019"/>
    </location>
</feature>
<evidence type="ECO:0000313" key="4">
    <source>
        <dbReference type="EMBL" id="CAE1241643.1"/>
    </source>
</evidence>
<gene>
    <name evidence="4" type="ORF">SPHA_22960</name>
</gene>
<keyword evidence="5" id="KW-1185">Reference proteome</keyword>
<evidence type="ECO:0000256" key="1">
    <source>
        <dbReference type="SAM" id="MobiDB-lite"/>
    </source>
</evidence>
<proteinExistence type="predicted"/>
<feature type="compositionally biased region" description="Polar residues" evidence="1">
    <location>
        <begin position="544"/>
        <end position="554"/>
    </location>
</feature>
<dbReference type="InterPro" id="IPR036034">
    <property type="entry name" value="PDZ_sf"/>
</dbReference>
<feature type="compositionally biased region" description="Basic and acidic residues" evidence="1">
    <location>
        <begin position="82"/>
        <end position="93"/>
    </location>
</feature>
<accession>A0A812BUH9</accession>
<feature type="compositionally biased region" description="Basic and acidic residues" evidence="1">
    <location>
        <begin position="945"/>
        <end position="967"/>
    </location>
</feature>
<feature type="compositionally biased region" description="Acidic residues" evidence="1">
    <location>
        <begin position="883"/>
        <end position="903"/>
    </location>
</feature>
<dbReference type="InterPro" id="IPR006643">
    <property type="entry name" value="Zasp-like_motif"/>
</dbReference>
<sequence>MAVAAIISLSVFSSIVCYLLKYLYEARVFANSPAEGYLQRGDIILNVNNCDAAELSHKKAQDLFNSAGGQILLSIKRGQYLKKEPPKPKDTKPKPSVSASPGQKMAPTLKSNRKVGSKSSSSAKSKDIAYGGGGLDFGLDYSKVKVDANYVPGPIFNEEEAEQEDMDQAYRTVPLELTGPGGVSGPKLGGSSIDLGVNYNKLAGRPVETIMQRQSSKPWEDQEMLYKVHDTLSHISYPYAPPGASTTPAAPGGASKISCMNMYSSAPQSAVAPPPYIPGPPTEPETNYVDPFPSYKPAPVAAEDEEDYEFVPVRQRRNQFNKNDFIPQERKPIKPQRPPPVFAPAPPAPAPKPRSTPVTPTPAPTSYSAPVPFMPADGEVVKPDVPAWAGTLTNVGGPKLWDTGMKPSSKSKSARSVSPTKKAAATGDFKPTQTQVLDFTGETDDGTRIMHLQYNSPLDMYSKENVAETLQGQTQAALGGGNTVKWLSHIQQIVTEDSQPATSFPPVEGTHFRRNASVNQQLQQVPVAKPSAAQSEPQYRPVSSKATGATTSKLPFTPVSFRPKEIPIPKPLQVPPPPVDIPILSQQPTKPIPVQLPTSFPTQFKIQSEQKPLPSGFVPKEWAPVKSPKFNFLKKSATSPTIPNPPNHGPVSKPEPEPVYRSWGAVTAVPPPTLKLAKESETEPKQAKTPDADRDRVYQELTAALQCSKTFPRGTYAAKEKMSNSGSFFPSRNIRMSPQVPPTAAVISHVTPPSSTPTFAHVSPPGPPPAQSFSHMIPSASTAGFAHVSPPFPSNSLPISHVSSPMQTPTFAHVSQSSALPSAHVSPPTQSPKFGHVSPPVPVYPSATSYKVAMVPVVNKQAITETFCDQSHMKTESVSVFEQEADLEEEYVSASEPEAEYDSAPEPKAEYDSEPKAEPVSVPEPKPELVSAPEPKAEPVSAPEPKAEHVSAPEPKAEPISEPEPKAEPISPPELKAEPVSVRKLEAEPTSESEPVAKSVSEPEAEAASQPEPVAEAASQSEPVAEVASQPELVAEPASESGPVAEPAFQPEPVAEPASESRPVAESASESGPVAESASEPGPVAEPASQPEPVAETASEPGPVAEHVSEPGPVAETASKPGPVVEPGPVTEPASEPGPVAEPASEPGPVAEPASEPPTVEEPASEPESTLEPASESEPTAETASASEPTAGTASAPESEPEPEVKQVQVKESVSAPETEVKPVPVPIPESETISKPELETKPITVPESDAKPVSEQQPEHISVVPHQKHGTEAEPNSLTKLEAEPVSAFEAESENISASEVVETISMSVPEAEPILVQESEIISLPHPVSVSEEKSEAYPVSQPESQPESISESVSVTELEPISIPEPEPEVSFEFQIEDDNTLELEASELHTSQDFAASVADKETVSSTVVETPPVVTPSDRRRRRRQIAAFLTGPADESVKTSAESVEPALKQAPEVPSTTPPKTLPKPVTEPKSKPVSDSAPEPVPKSGPVLIAKANIEDPAKQVIISKPPAAQEPKVDASKQQYLKAALSPKPSEVSVAPPKRSECVPKTNEKPVSRSPLSQARTAQMKERTREGKESKDSSLPRWLIPLILFILLGAAVAALFLYREKYPAVITVRGREIESSPKTEELSLPDVAEAASQMMDSIASAEDLVPDVSENVETILDQGDYVCTDEIVTPEPGAEIEDC</sequence>
<dbReference type="SMART" id="SM00228">
    <property type="entry name" value="PDZ"/>
    <property type="match status" value="1"/>
</dbReference>
<feature type="compositionally biased region" description="Low complexity" evidence="1">
    <location>
        <begin position="1408"/>
        <end position="1421"/>
    </location>
</feature>
<feature type="region of interest" description="Disordered" evidence="1">
    <location>
        <begin position="523"/>
        <end position="562"/>
    </location>
</feature>
<feature type="region of interest" description="Disordered" evidence="1">
    <location>
        <begin position="82"/>
        <end position="125"/>
    </location>
</feature>
<feature type="region of interest" description="Disordered" evidence="1">
    <location>
        <begin position="1533"/>
        <end position="1584"/>
    </location>
</feature>
<dbReference type="SUPFAM" id="SSF50156">
    <property type="entry name" value="PDZ domain-like"/>
    <property type="match status" value="1"/>
</dbReference>
<feature type="region of interest" description="Disordered" evidence="1">
    <location>
        <begin position="812"/>
        <end position="838"/>
    </location>
</feature>
<protein>
    <recommendedName>
        <fullName evidence="3">PDZ domain-containing protein</fullName>
    </recommendedName>
</protein>
<feature type="region of interest" description="Disordered" evidence="1">
    <location>
        <begin position="635"/>
        <end position="657"/>
    </location>
</feature>
<reference evidence="4" key="1">
    <citation type="submission" date="2021-01" db="EMBL/GenBank/DDBJ databases">
        <authorList>
            <person name="Li R."/>
            <person name="Bekaert M."/>
        </authorList>
    </citation>
    <scope>NUCLEOTIDE SEQUENCE</scope>
    <source>
        <strain evidence="4">Farmed</strain>
    </source>
</reference>
<feature type="compositionally biased region" description="Low complexity" evidence="1">
    <location>
        <begin position="1341"/>
        <end position="1368"/>
    </location>
</feature>
<dbReference type="InterPro" id="IPR001478">
    <property type="entry name" value="PDZ"/>
</dbReference>
<feature type="domain" description="PDZ" evidence="3">
    <location>
        <begin position="26"/>
        <end position="79"/>
    </location>
</feature>
<keyword evidence="2" id="KW-1133">Transmembrane helix</keyword>
<feature type="region of interest" description="Disordered" evidence="1">
    <location>
        <begin position="1333"/>
        <end position="1371"/>
    </location>
</feature>